<reference evidence="2" key="1">
    <citation type="submission" date="2023-04" db="EMBL/GenBank/DDBJ databases">
        <title>Phytophthora fragariaefolia NBRC 109709.</title>
        <authorList>
            <person name="Ichikawa N."/>
            <person name="Sato H."/>
            <person name="Tonouchi N."/>
        </authorList>
    </citation>
    <scope>NUCLEOTIDE SEQUENCE</scope>
    <source>
        <strain evidence="2">NBRC 109709</strain>
    </source>
</reference>
<accession>A0A9W6Y8V6</accession>
<feature type="domain" description="Helicase-associated" evidence="1">
    <location>
        <begin position="246"/>
        <end position="316"/>
    </location>
</feature>
<dbReference type="EMBL" id="BSXT01005088">
    <property type="protein sequence ID" value="GMF59692.1"/>
    <property type="molecule type" value="Genomic_DNA"/>
</dbReference>
<feature type="domain" description="Helicase-associated" evidence="1">
    <location>
        <begin position="164"/>
        <end position="237"/>
    </location>
</feature>
<dbReference type="OrthoDB" id="125683at2759"/>
<dbReference type="InterPro" id="IPR005114">
    <property type="entry name" value="Helicase_assoc"/>
</dbReference>
<keyword evidence="3" id="KW-1185">Reference proteome</keyword>
<proteinExistence type="predicted"/>
<sequence>MMFAWDLKQFKWDHIVLAALRVFRQEFGHCNVYRAFTVPSQFPWPEPAWGLRLGDIVATIRGGGFDGNLDKRDLEKLGFVWSVSEAEWNDRIMPAFETFHRLNGHCRVHKFFVVPSDENWPTQSWGMKLGSIVNTVRSQGSYSTQVSRDRARLEEMGFVFNVLESDWSERIMPAFENFHRLNGHCRVPLAFVVPSDENWPTQSWGLKLGSIVSTVRSKGSYSTQVSRDRARLEEMGFVFNVLKPDWSEQIMPAFKAFHQLNGHCRVPIAFVVPSNENWPTQTWGLKLGSIVNRVRSQGSYSTQVSRDRARLEELGFVWNIIESKWSERVLPALQTFCKVYGHCRVHQSFIVPTDADWPENLHGLKLGLIVRKIRNPGIYFDQVVRSLDLLVVIEFNTKIPARKWGERVEPMLVTFEELHGHRVVLRDFVVPSSSPWNRKDWGIPLGKLKHK</sequence>
<dbReference type="PANTHER" id="PTHR37066:SF1">
    <property type="entry name" value="LNS2_PITP DOMAIN-CONTAINING PROTEIN"/>
    <property type="match status" value="1"/>
</dbReference>
<evidence type="ECO:0000313" key="3">
    <source>
        <dbReference type="Proteomes" id="UP001165121"/>
    </source>
</evidence>
<evidence type="ECO:0000313" key="2">
    <source>
        <dbReference type="EMBL" id="GMF59692.1"/>
    </source>
</evidence>
<dbReference type="Proteomes" id="UP001165121">
    <property type="component" value="Unassembled WGS sequence"/>
</dbReference>
<feature type="domain" description="Helicase-associated" evidence="1">
    <location>
        <begin position="85"/>
        <end position="158"/>
    </location>
</feature>
<dbReference type="AlphaFoldDB" id="A0A9W6Y8V6"/>
<comment type="caution">
    <text evidence="2">The sequence shown here is derived from an EMBL/GenBank/DDBJ whole genome shotgun (WGS) entry which is preliminary data.</text>
</comment>
<dbReference type="Pfam" id="PF03457">
    <property type="entry name" value="HA"/>
    <property type="match status" value="3"/>
</dbReference>
<dbReference type="PANTHER" id="PTHR37066">
    <property type="entry name" value="HELICASE-ASSOCIATED"/>
    <property type="match status" value="1"/>
</dbReference>
<gene>
    <name evidence="2" type="ORF">Pfra01_002584800</name>
</gene>
<evidence type="ECO:0000259" key="1">
    <source>
        <dbReference type="Pfam" id="PF03457"/>
    </source>
</evidence>
<protein>
    <submittedName>
        <fullName evidence="2">Unnamed protein product</fullName>
    </submittedName>
</protein>
<organism evidence="2 3">
    <name type="scientific">Phytophthora fragariaefolia</name>
    <dbReference type="NCBI Taxonomy" id="1490495"/>
    <lineage>
        <taxon>Eukaryota</taxon>
        <taxon>Sar</taxon>
        <taxon>Stramenopiles</taxon>
        <taxon>Oomycota</taxon>
        <taxon>Peronosporomycetes</taxon>
        <taxon>Peronosporales</taxon>
        <taxon>Peronosporaceae</taxon>
        <taxon>Phytophthora</taxon>
    </lineage>
</organism>
<name>A0A9W6Y8V6_9STRA</name>